<dbReference type="STRING" id="714943.Mucpa_2208"/>
<evidence type="ECO:0008006" key="4">
    <source>
        <dbReference type="Google" id="ProtNLM"/>
    </source>
</evidence>
<name>H1YGR6_9SPHI</name>
<feature type="signal peptide" evidence="1">
    <location>
        <begin position="1"/>
        <end position="20"/>
    </location>
</feature>
<sequence>MRKQLPLILILILQSVIAFCQTGGPKKTEIIGPTKAKIMTKLYSNYDAKKNFSKWFCTDMGLLKTFSSPTPTLFQSKILYADSLSSNSGKLLYVLLSEKPLLDQVCHGCAPVLKFLSFKKTGATWFLDYEKQVGQIGSFGEAPPLEVKKAGKNIGFIFTDGFTNMGESTEAIVMYAYDKGVFKMVLQIPESSYSNDGACEVKVANSCYSYDGKIKFIEAGKDFNDIVFTKKGTDKPKDKVVKIDSVIVYRFLNGVYARVK</sequence>
<protein>
    <recommendedName>
        <fullName evidence="4">Secreted protein</fullName>
    </recommendedName>
</protein>
<dbReference type="EMBL" id="CM001403">
    <property type="protein sequence ID" value="EHQ26345.1"/>
    <property type="molecule type" value="Genomic_DNA"/>
</dbReference>
<reference evidence="2" key="1">
    <citation type="submission" date="2011-09" db="EMBL/GenBank/DDBJ databases">
        <title>The permanent draft genome of Mucilaginibacter paludis DSM 18603.</title>
        <authorList>
            <consortium name="US DOE Joint Genome Institute (JGI-PGF)"/>
            <person name="Lucas S."/>
            <person name="Han J."/>
            <person name="Lapidus A."/>
            <person name="Bruce D."/>
            <person name="Goodwin L."/>
            <person name="Pitluck S."/>
            <person name="Peters L."/>
            <person name="Kyrpides N."/>
            <person name="Mavromatis K."/>
            <person name="Ivanova N."/>
            <person name="Mikhailova N."/>
            <person name="Held B."/>
            <person name="Detter J.C."/>
            <person name="Tapia R."/>
            <person name="Han C."/>
            <person name="Land M."/>
            <person name="Hauser L."/>
            <person name="Markowitz V."/>
            <person name="Cheng J.-F."/>
            <person name="Hugenholtz P."/>
            <person name="Woyke T."/>
            <person name="Wu D."/>
            <person name="Tindall B."/>
            <person name="Brambilla E."/>
            <person name="Klenk H.-P."/>
            <person name="Eisen J.A."/>
        </authorList>
    </citation>
    <scope>NUCLEOTIDE SEQUENCE [LARGE SCALE GENOMIC DNA]</scope>
    <source>
        <strain evidence="2">DSM 18603</strain>
    </source>
</reference>
<accession>H1YGR6</accession>
<feature type="chain" id="PRO_5003557328" description="Secreted protein" evidence="1">
    <location>
        <begin position="21"/>
        <end position="260"/>
    </location>
</feature>
<organism evidence="2 3">
    <name type="scientific">Mucilaginibacter paludis DSM 18603</name>
    <dbReference type="NCBI Taxonomy" id="714943"/>
    <lineage>
        <taxon>Bacteria</taxon>
        <taxon>Pseudomonadati</taxon>
        <taxon>Bacteroidota</taxon>
        <taxon>Sphingobacteriia</taxon>
        <taxon>Sphingobacteriales</taxon>
        <taxon>Sphingobacteriaceae</taxon>
        <taxon>Mucilaginibacter</taxon>
    </lineage>
</organism>
<evidence type="ECO:0000313" key="3">
    <source>
        <dbReference type="Proteomes" id="UP000002774"/>
    </source>
</evidence>
<gene>
    <name evidence="2" type="ORF">Mucpa_2208</name>
</gene>
<evidence type="ECO:0000313" key="2">
    <source>
        <dbReference type="EMBL" id="EHQ26345.1"/>
    </source>
</evidence>
<keyword evidence="1" id="KW-0732">Signal</keyword>
<dbReference type="RefSeq" id="WP_008506407.1">
    <property type="nucleotide sequence ID" value="NZ_CM001403.1"/>
</dbReference>
<dbReference type="Proteomes" id="UP000002774">
    <property type="component" value="Chromosome"/>
</dbReference>
<proteinExistence type="predicted"/>
<dbReference type="HOGENOM" id="CLU_1068818_0_0_10"/>
<keyword evidence="3" id="KW-1185">Reference proteome</keyword>
<dbReference type="AlphaFoldDB" id="H1YGR6"/>
<evidence type="ECO:0000256" key="1">
    <source>
        <dbReference type="SAM" id="SignalP"/>
    </source>
</evidence>